<evidence type="ECO:0000256" key="4">
    <source>
        <dbReference type="ARBA" id="ARBA00022980"/>
    </source>
</evidence>
<dbReference type="InterPro" id="IPR037447">
    <property type="entry name" value="Ribosomal_eS10"/>
</dbReference>
<dbReference type="InterPro" id="IPR005326">
    <property type="entry name" value="Plectin_eS10_N"/>
</dbReference>
<feature type="compositionally biased region" description="Gly residues" evidence="6">
    <location>
        <begin position="147"/>
        <end position="160"/>
    </location>
</feature>
<dbReference type="GO" id="GO:0003723">
    <property type="term" value="F:RNA binding"/>
    <property type="evidence" value="ECO:0007669"/>
    <property type="project" value="TreeGrafter"/>
</dbReference>
<dbReference type="GO" id="GO:0022627">
    <property type="term" value="C:cytosolic small ribosomal subunit"/>
    <property type="evidence" value="ECO:0007669"/>
    <property type="project" value="TreeGrafter"/>
</dbReference>
<evidence type="ECO:0000259" key="7">
    <source>
        <dbReference type="Pfam" id="PF03501"/>
    </source>
</evidence>
<evidence type="ECO:0000256" key="3">
    <source>
        <dbReference type="ARBA" id="ARBA00022490"/>
    </source>
</evidence>
<proteinExistence type="inferred from homology"/>
<feature type="compositionally biased region" description="Basic and acidic residues" evidence="6">
    <location>
        <begin position="123"/>
        <end position="146"/>
    </location>
</feature>
<keyword evidence="4" id="KW-0689">Ribosomal protein</keyword>
<evidence type="ECO:0000256" key="5">
    <source>
        <dbReference type="ARBA" id="ARBA00023274"/>
    </source>
</evidence>
<keyword evidence="5" id="KW-0687">Ribonucleoprotein</keyword>
<name>A0A7S0LML0_9EUKA</name>
<keyword evidence="3" id="KW-0963">Cytoplasm</keyword>
<evidence type="ECO:0000256" key="1">
    <source>
        <dbReference type="ARBA" id="ARBA00004496"/>
    </source>
</evidence>
<dbReference type="GO" id="GO:0003735">
    <property type="term" value="F:structural constituent of ribosome"/>
    <property type="evidence" value="ECO:0007669"/>
    <property type="project" value="TreeGrafter"/>
</dbReference>
<dbReference type="PANTHER" id="PTHR12146:SF0">
    <property type="entry name" value="RIBOSOMAL PROTEIN S10"/>
    <property type="match status" value="1"/>
</dbReference>
<sequence length="168" mass="18714">MRQARGPVPRTKLHCPAMLISKKNRVTILSYVFKEGVVVAKKDYALKQHPDIPEVSNLEVIKLMTSLTSKEFVTERFSWNHYYWFLTDDGIEYLREFLHLDAELVPNTLKKAAPRPGPPGRPAEGERRGPPRGDRDGGRDGYRSGPREGGFSGFGRGGGAPRQAVPAA</sequence>
<organism evidence="8">
    <name type="scientific">Coccolithus braarudii</name>
    <dbReference type="NCBI Taxonomy" id="221442"/>
    <lineage>
        <taxon>Eukaryota</taxon>
        <taxon>Haptista</taxon>
        <taxon>Haptophyta</taxon>
        <taxon>Prymnesiophyceae</taxon>
        <taxon>Coccolithales</taxon>
        <taxon>Coccolithaceae</taxon>
        <taxon>Coccolithus</taxon>
    </lineage>
</organism>
<feature type="region of interest" description="Disordered" evidence="6">
    <location>
        <begin position="109"/>
        <end position="168"/>
    </location>
</feature>
<gene>
    <name evidence="8" type="ORF">CPEL01642_LOCUS20548</name>
</gene>
<dbReference type="Pfam" id="PF03501">
    <property type="entry name" value="S10_plectin"/>
    <property type="match status" value="1"/>
</dbReference>
<dbReference type="PANTHER" id="PTHR12146">
    <property type="entry name" value="40S RIBOSOMAL PROTEIN S10"/>
    <property type="match status" value="1"/>
</dbReference>
<comment type="subcellular location">
    <subcellularLocation>
        <location evidence="1">Cytoplasm</location>
    </subcellularLocation>
</comment>
<dbReference type="Gene3D" id="1.10.10.10">
    <property type="entry name" value="Winged helix-like DNA-binding domain superfamily/Winged helix DNA-binding domain"/>
    <property type="match status" value="1"/>
</dbReference>
<evidence type="ECO:0000313" key="8">
    <source>
        <dbReference type="EMBL" id="CAD8617167.1"/>
    </source>
</evidence>
<accession>A0A7S0LML0</accession>
<dbReference type="InterPro" id="IPR036388">
    <property type="entry name" value="WH-like_DNA-bd_sf"/>
</dbReference>
<evidence type="ECO:0000256" key="2">
    <source>
        <dbReference type="ARBA" id="ARBA00007278"/>
    </source>
</evidence>
<dbReference type="EMBL" id="HBEY01042973">
    <property type="protein sequence ID" value="CAD8617167.1"/>
    <property type="molecule type" value="Transcribed_RNA"/>
</dbReference>
<feature type="domain" description="Plectin/eS10 N-terminal" evidence="7">
    <location>
        <begin position="20"/>
        <end position="112"/>
    </location>
</feature>
<dbReference type="FunFam" id="1.10.10.10:FF:000025">
    <property type="entry name" value="40S ribosomal protein S10"/>
    <property type="match status" value="1"/>
</dbReference>
<comment type="similarity">
    <text evidence="2">Belongs to the eukaryotic ribosomal protein eS10 family.</text>
</comment>
<evidence type="ECO:0000256" key="6">
    <source>
        <dbReference type="SAM" id="MobiDB-lite"/>
    </source>
</evidence>
<dbReference type="AlphaFoldDB" id="A0A7S0LML0"/>
<reference evidence="8" key="1">
    <citation type="submission" date="2021-01" db="EMBL/GenBank/DDBJ databases">
        <authorList>
            <person name="Corre E."/>
            <person name="Pelletier E."/>
            <person name="Niang G."/>
            <person name="Scheremetjew M."/>
            <person name="Finn R."/>
            <person name="Kale V."/>
            <person name="Holt S."/>
            <person name="Cochrane G."/>
            <person name="Meng A."/>
            <person name="Brown T."/>
            <person name="Cohen L."/>
        </authorList>
    </citation>
    <scope>NUCLEOTIDE SEQUENCE</scope>
    <source>
        <strain evidence="8">PLY182g</strain>
    </source>
</reference>
<protein>
    <recommendedName>
        <fullName evidence="7">Plectin/eS10 N-terminal domain-containing protein</fullName>
    </recommendedName>
</protein>